<dbReference type="Gene3D" id="2.60.40.1200">
    <property type="match status" value="1"/>
</dbReference>
<evidence type="ECO:0000259" key="5">
    <source>
        <dbReference type="Pfam" id="PF17892"/>
    </source>
</evidence>
<comment type="caution">
    <text evidence="6">The sequence shown here is derived from an EMBL/GenBank/DDBJ whole genome shotgun (WGS) entry which is preliminary data.</text>
</comment>
<dbReference type="InterPro" id="IPR047995">
    <property type="entry name" value="Choice_anch_K"/>
</dbReference>
<dbReference type="EMBL" id="SUNE01000008">
    <property type="protein sequence ID" value="MDG5900873.1"/>
    <property type="molecule type" value="Genomic_DNA"/>
</dbReference>
<dbReference type="NCBIfam" id="NF038131">
    <property type="entry name" value="choice_anch_K"/>
    <property type="match status" value="1"/>
</dbReference>
<accession>A0AAW6QZ08</accession>
<dbReference type="Pfam" id="PF00353">
    <property type="entry name" value="HemolysinCabind"/>
    <property type="match status" value="3"/>
</dbReference>
<dbReference type="SUPFAM" id="SSF51120">
    <property type="entry name" value="beta-Roll"/>
    <property type="match status" value="1"/>
</dbReference>
<evidence type="ECO:0000256" key="1">
    <source>
        <dbReference type="ARBA" id="ARBA00004613"/>
    </source>
</evidence>
<dbReference type="Pfam" id="PF17892">
    <property type="entry name" value="Cadherin_5"/>
    <property type="match status" value="1"/>
</dbReference>
<evidence type="ECO:0000256" key="2">
    <source>
        <dbReference type="ARBA" id="ARBA00022525"/>
    </source>
</evidence>
<dbReference type="InterPro" id="IPR001343">
    <property type="entry name" value="Hemolysn_Ca-bd"/>
</dbReference>
<dbReference type="RefSeq" id="WP_279255339.1">
    <property type="nucleotide sequence ID" value="NZ_SUNE01000008.1"/>
</dbReference>
<dbReference type="InterPro" id="IPR010221">
    <property type="entry name" value="VCBS_dom"/>
</dbReference>
<evidence type="ECO:0000256" key="4">
    <source>
        <dbReference type="SAM" id="MobiDB-lite"/>
    </source>
</evidence>
<feature type="region of interest" description="Disordered" evidence="4">
    <location>
        <begin position="237"/>
        <end position="258"/>
    </location>
</feature>
<dbReference type="Proteomes" id="UP001152518">
    <property type="component" value="Unassembled WGS sequence"/>
</dbReference>
<protein>
    <submittedName>
        <fullName evidence="6">Type I secretion C-terminal target domain-containing protein</fullName>
    </submittedName>
</protein>
<dbReference type="AlphaFoldDB" id="A0AAW6QZ08"/>
<evidence type="ECO:0000313" key="6">
    <source>
        <dbReference type="EMBL" id="MDG5900873.1"/>
    </source>
</evidence>
<dbReference type="PANTHER" id="PTHR38340">
    <property type="entry name" value="S-LAYER PROTEIN"/>
    <property type="match status" value="1"/>
</dbReference>
<dbReference type="PRINTS" id="PR00313">
    <property type="entry name" value="CABNDNGRPT"/>
</dbReference>
<dbReference type="InterPro" id="IPR050557">
    <property type="entry name" value="RTX_toxin/Mannuronan_C5-epim"/>
</dbReference>
<feature type="compositionally biased region" description="Basic and acidic residues" evidence="4">
    <location>
        <begin position="237"/>
        <end position="254"/>
    </location>
</feature>
<name>A0AAW6QZ08_9GAMM</name>
<sequence length="849" mass="88184">GSSVVHNAGSSVVLTGGTLVLNSNGSYSFTPNANWNGAVPVITYTTNTGAIATLTITVTPADDPVTIINTVGPLNVYESALANGTGNPSTGQTSAQGSMSITANDGLNRIEVTNSVGITSTLTLATLLSASLTSPIVIAGANGTLYITGYSNGQLQYTYTLTHAQTHSTQGNDTLNDNFQVKAIDTDGDFATTTITTTVHDDVATAHNDTDQLEVVLDSFNFSGIVANWTTINGGSDVRKFDGPDNDSGKDQVRWGDPASYNGSQSGYGFADNDAALNGSLSLNQDIVLGTFTHYNYPIDSGTSITSATMQITFNVTDAYGVTTPVTLTLNFSHNETPNDGPDPRDIVTVGQTSVTFNYEGQVYTMQVIGFKDSNGNIVTSIYTNENDATSYQLVVRMVAGNGYTLPHTDGNVLTNDTTGADTAVTVIGVANGDHTNTGVSGHVGTTINGLYGTLILYADGTYHYQLTASADLIPASGATETFTYTMQDGDGDRSSATLKINVSPVNADGVNLVDANAFTTQGSSLNDTIVVTNGENSSSHNRLNVTFGGGLSGIITNSSEQKIVSSGANKKSYSTTDAQIVSGGDGNDHIETGRGDDVIYAGKTGAIGYGTDDQLELSVNALSTHHIMTGTLSGTNSIVDNDGLLLANDVASQRADVVNGGSGDDRIYGQSGSDILYGHTGNDYIDGGSHNDALRGGEGNDTLIGGLGDDVLRGDNGADTFVWRYADADKGTDHIMDFKVGEDKLDLSDLLQGETANTLESYLSFSLNNGSTVIDIDANKDGTFDQHIVLDGVNLYSQFGATDNAGIINGLLGSNGNGPLIIDTAPPVTPDAPQGVTPLTDPHNNIIP</sequence>
<feature type="non-terminal residue" evidence="6">
    <location>
        <position position="1"/>
    </location>
</feature>
<dbReference type="PANTHER" id="PTHR38340:SF1">
    <property type="entry name" value="S-LAYER PROTEIN"/>
    <property type="match status" value="1"/>
</dbReference>
<reference evidence="6" key="1">
    <citation type="journal article" date="2019" name="Int J Environ Res Public Health">
        <title>Characterization of Chromosome-Mediated BlaOXA-894 in Shewanella xiamenensis Isolated from Pig Wastewater.</title>
        <authorList>
            <person name="Zou H."/>
            <person name="Zhou Z."/>
            <person name="Xia H."/>
            <person name="Zhao Q."/>
            <person name="Li X."/>
        </authorList>
    </citation>
    <scope>NUCLEOTIDE SEQUENCE</scope>
    <source>
        <strain evidence="6">2015oxa</strain>
    </source>
</reference>
<comment type="subcellular location">
    <subcellularLocation>
        <location evidence="1">Secreted</location>
    </subcellularLocation>
</comment>
<dbReference type="PROSITE" id="PS00330">
    <property type="entry name" value="HEMOLYSIN_CALCIUM"/>
    <property type="match status" value="1"/>
</dbReference>
<keyword evidence="2" id="KW-0964">Secreted</keyword>
<reference evidence="6" key="2">
    <citation type="submission" date="2019-04" db="EMBL/GenBank/DDBJ databases">
        <authorList>
            <person name="Zou H."/>
        </authorList>
    </citation>
    <scope>NUCLEOTIDE SEQUENCE</scope>
    <source>
        <strain evidence="6">2015oxa</strain>
    </source>
</reference>
<dbReference type="InterPro" id="IPR011049">
    <property type="entry name" value="Serralysin-like_metalloprot_C"/>
</dbReference>
<feature type="domain" description="Cadherin-like" evidence="5">
    <location>
        <begin position="15"/>
        <end position="58"/>
    </location>
</feature>
<dbReference type="Gene3D" id="2.150.10.10">
    <property type="entry name" value="Serralysin-like metalloprotease, C-terminal"/>
    <property type="match status" value="1"/>
</dbReference>
<proteinExistence type="predicted"/>
<dbReference type="NCBIfam" id="TIGR03661">
    <property type="entry name" value="T1SS_VCA0849"/>
    <property type="match status" value="1"/>
</dbReference>
<dbReference type="InterPro" id="IPR041690">
    <property type="entry name" value="Cadherin_5"/>
</dbReference>
<dbReference type="GO" id="GO:0005576">
    <property type="term" value="C:extracellular region"/>
    <property type="evidence" value="ECO:0007669"/>
    <property type="project" value="UniProtKB-SubCell"/>
</dbReference>
<dbReference type="GO" id="GO:0005509">
    <property type="term" value="F:calcium ion binding"/>
    <property type="evidence" value="ECO:0007669"/>
    <property type="project" value="InterPro"/>
</dbReference>
<gene>
    <name evidence="6" type="ORF">E2650_13445</name>
</gene>
<evidence type="ECO:0000256" key="3">
    <source>
        <dbReference type="ARBA" id="ARBA00022837"/>
    </source>
</evidence>
<dbReference type="Pfam" id="PF17963">
    <property type="entry name" value="Big_9"/>
    <property type="match status" value="1"/>
</dbReference>
<keyword evidence="3" id="KW-0106">Calcium</keyword>
<dbReference type="NCBIfam" id="TIGR01965">
    <property type="entry name" value="VCBS_repeat"/>
    <property type="match status" value="1"/>
</dbReference>
<dbReference type="InterPro" id="IPR019960">
    <property type="entry name" value="T1SS_VCA0849"/>
</dbReference>
<dbReference type="InterPro" id="IPR018511">
    <property type="entry name" value="Hemolysin-typ_Ca-bd_CS"/>
</dbReference>
<organism evidence="6">
    <name type="scientific">Shewanella xiamenensis</name>
    <dbReference type="NCBI Taxonomy" id="332186"/>
    <lineage>
        <taxon>Bacteria</taxon>
        <taxon>Pseudomonadati</taxon>
        <taxon>Pseudomonadota</taxon>
        <taxon>Gammaproteobacteria</taxon>
        <taxon>Alteromonadales</taxon>
        <taxon>Shewanellaceae</taxon>
        <taxon>Shewanella</taxon>
    </lineage>
</organism>